<dbReference type="AlphaFoldDB" id="S0EZB7"/>
<dbReference type="PANTHER" id="PTHR30258">
    <property type="entry name" value="TYPE II SECRETION SYSTEM PROTEIN GSPE-RELATED"/>
    <property type="match status" value="1"/>
</dbReference>
<dbReference type="Gene3D" id="3.30.300.160">
    <property type="entry name" value="Type II secretion system, protein E, N-terminal domain"/>
    <property type="match status" value="1"/>
</dbReference>
<dbReference type="HOGENOM" id="CLU_013446_10_3_0"/>
<evidence type="ECO:0000256" key="2">
    <source>
        <dbReference type="ARBA" id="ARBA00022741"/>
    </source>
</evidence>
<keyword evidence="6" id="KW-1185">Reference proteome</keyword>
<dbReference type="InterPro" id="IPR027417">
    <property type="entry name" value="P-loop_NTPase"/>
</dbReference>
<sequence>MANLAIEVRCARLGELLVETGLINTQQLQKALQVQQETGKFLGETLVSLGFISPNDLGPCLKAITGFPFIYLSETYVDSGVAHALSDAVARRIRALPFQKKQEGICVALADPLDVSAIDELRRRFNQRILPYLALESDLLETIERVYRQRPRAASVLQEMDSQATEAELSTDELLGMAEDAPIVRLVNGLIQDAIAGGVSDIHIEPQETMVRVRFRQDGLLYDQMTLPRGHYAAVISRIKILAHMNIAERRRPQDGRFVIHGENGEVYDLRVSTIPVIYGEKVVMRLLKKTGILTSPDKLGLLPEQQAIFDRMTRQAYGILLVTGPTGSGKTTTLYSILNRINQTERNISTIEDPVEYHLNGVNQMQVMPQIGITFASGLRALMRQDPDVIMVGEIRDKETAETAIQAALTGHLVLSTLHTNDAPGAIVRLQNMGIEPFLISSALIGVIGQRLVRTICPHCREVFPPPPGLLDSLGIRLPNGFRPVLARGTGCPRCGGRGMRGRTALFELMPMSETLRQMALQQRPGSDLQRQARLEGMITMREAGLRRVVEGLTTPDELSRVLAVEHEEGSGK</sequence>
<dbReference type="CDD" id="cd01129">
    <property type="entry name" value="PulE-GspE-like"/>
    <property type="match status" value="1"/>
</dbReference>
<dbReference type="SUPFAM" id="SSF160246">
    <property type="entry name" value="EspE N-terminal domain-like"/>
    <property type="match status" value="1"/>
</dbReference>
<dbReference type="Pfam" id="PF00437">
    <property type="entry name" value="T2SSE"/>
    <property type="match status" value="1"/>
</dbReference>
<evidence type="ECO:0000256" key="1">
    <source>
        <dbReference type="ARBA" id="ARBA00006611"/>
    </source>
</evidence>
<accession>S0EZB7</accession>
<dbReference type="RefSeq" id="WP_016483653.1">
    <property type="nucleotide sequence ID" value="NC_021487.1"/>
</dbReference>
<reference evidence="6" key="1">
    <citation type="submission" date="2013-03" db="EMBL/GenBank/DDBJ databases">
        <title>Genome sequence of Chthonomonas calidirosea, the first sequenced genome from the Armatimonadetes phylum (formally candidate division OP10).</title>
        <authorList>
            <person name="Lee K.C.Y."/>
            <person name="Morgan X.C."/>
            <person name="Dunfield P.F."/>
            <person name="Tamas I."/>
            <person name="Houghton K.M."/>
            <person name="Vyssotski M."/>
            <person name="Ryan J.L.J."/>
            <person name="Lagutin K."/>
            <person name="McDonald I.R."/>
            <person name="Stott M.B."/>
        </authorList>
    </citation>
    <scope>NUCLEOTIDE SEQUENCE [LARGE SCALE GENOMIC DNA]</scope>
    <source>
        <strain evidence="6">DSM 23976 / ICMP 18418 / T49</strain>
    </source>
</reference>
<dbReference type="PATRIC" id="fig|1303518.3.peg.2420"/>
<dbReference type="EMBL" id="HF951689">
    <property type="protein sequence ID" value="CCW36134.1"/>
    <property type="molecule type" value="Genomic_DNA"/>
</dbReference>
<dbReference type="PROSITE" id="PS00662">
    <property type="entry name" value="T2SP_E"/>
    <property type="match status" value="1"/>
</dbReference>
<evidence type="ECO:0000256" key="3">
    <source>
        <dbReference type="ARBA" id="ARBA00022840"/>
    </source>
</evidence>
<protein>
    <submittedName>
        <fullName evidence="5">Type II secretory pathway, ATPase PulE/Tfp pilus assembly pathway, ATPase PilB</fullName>
    </submittedName>
</protein>
<feature type="domain" description="Bacterial type II secretion system protein E" evidence="4">
    <location>
        <begin position="384"/>
        <end position="398"/>
    </location>
</feature>
<dbReference type="SUPFAM" id="SSF52540">
    <property type="entry name" value="P-loop containing nucleoside triphosphate hydrolases"/>
    <property type="match status" value="1"/>
</dbReference>
<dbReference type="SMART" id="SM00382">
    <property type="entry name" value="AAA"/>
    <property type="match status" value="1"/>
</dbReference>
<evidence type="ECO:0000259" key="4">
    <source>
        <dbReference type="PROSITE" id="PS00662"/>
    </source>
</evidence>
<dbReference type="Gene3D" id="3.40.50.300">
    <property type="entry name" value="P-loop containing nucleotide triphosphate hydrolases"/>
    <property type="match status" value="1"/>
</dbReference>
<dbReference type="Proteomes" id="UP000014227">
    <property type="component" value="Chromosome I"/>
</dbReference>
<keyword evidence="2" id="KW-0547">Nucleotide-binding</keyword>
<comment type="similarity">
    <text evidence="1">Belongs to the GSP E family.</text>
</comment>
<evidence type="ECO:0000313" key="5">
    <source>
        <dbReference type="EMBL" id="CCW36134.1"/>
    </source>
</evidence>
<proteinExistence type="inferred from homology"/>
<dbReference type="InParanoid" id="S0EZB7"/>
<name>S0EZB7_CHTCT</name>
<dbReference type="InterPro" id="IPR007831">
    <property type="entry name" value="T2SS_GspE_N"/>
</dbReference>
<dbReference type="GO" id="GO:0016887">
    <property type="term" value="F:ATP hydrolysis activity"/>
    <property type="evidence" value="ECO:0007669"/>
    <property type="project" value="TreeGrafter"/>
</dbReference>
<dbReference type="FunCoup" id="S0EZB7">
    <property type="interactions" value="164"/>
</dbReference>
<evidence type="ECO:0000313" key="6">
    <source>
        <dbReference type="Proteomes" id="UP000014227"/>
    </source>
</evidence>
<dbReference type="KEGG" id="ccz:CCALI_02330"/>
<dbReference type="PANTHER" id="PTHR30258:SF1">
    <property type="entry name" value="PROTEIN TRANSPORT PROTEIN HOFB HOMOLOG"/>
    <property type="match status" value="1"/>
</dbReference>
<dbReference type="Gene3D" id="1.10.40.70">
    <property type="match status" value="1"/>
</dbReference>
<dbReference type="Gene3D" id="3.30.450.90">
    <property type="match status" value="1"/>
</dbReference>
<dbReference type="FunFam" id="3.40.50.300:FF:000398">
    <property type="entry name" value="Type IV pilus assembly ATPase PilB"/>
    <property type="match status" value="1"/>
</dbReference>
<dbReference type="InterPro" id="IPR003593">
    <property type="entry name" value="AAA+_ATPase"/>
</dbReference>
<gene>
    <name evidence="5" type="ORF">CCALI_02330</name>
</gene>
<organism evidence="5 6">
    <name type="scientific">Chthonomonas calidirosea (strain DSM 23976 / ICMP 18418 / T49)</name>
    <dbReference type="NCBI Taxonomy" id="1303518"/>
    <lineage>
        <taxon>Bacteria</taxon>
        <taxon>Bacillati</taxon>
        <taxon>Armatimonadota</taxon>
        <taxon>Chthonomonadia</taxon>
        <taxon>Chthonomonadales</taxon>
        <taxon>Chthonomonadaceae</taxon>
        <taxon>Chthonomonas</taxon>
    </lineage>
</organism>
<dbReference type="InterPro" id="IPR001482">
    <property type="entry name" value="T2SS/T4SS_dom"/>
</dbReference>
<dbReference type="Pfam" id="PF05157">
    <property type="entry name" value="MshEN"/>
    <property type="match status" value="1"/>
</dbReference>
<keyword evidence="3" id="KW-0067">ATP-binding</keyword>
<dbReference type="InterPro" id="IPR037257">
    <property type="entry name" value="T2SS_E_N_sf"/>
</dbReference>
<dbReference type="eggNOG" id="COG2804">
    <property type="taxonomic scope" value="Bacteria"/>
</dbReference>
<dbReference type="GO" id="GO:0005886">
    <property type="term" value="C:plasma membrane"/>
    <property type="evidence" value="ECO:0007669"/>
    <property type="project" value="TreeGrafter"/>
</dbReference>
<dbReference type="GO" id="GO:0005524">
    <property type="term" value="F:ATP binding"/>
    <property type="evidence" value="ECO:0007669"/>
    <property type="project" value="UniProtKB-KW"/>
</dbReference>
<dbReference type="STRING" id="454171.CP488_01766"/>